<evidence type="ECO:0000256" key="13">
    <source>
        <dbReference type="ARBA" id="ARBA00030234"/>
    </source>
</evidence>
<dbReference type="InterPro" id="IPR014729">
    <property type="entry name" value="Rossmann-like_a/b/a_fold"/>
</dbReference>
<dbReference type="CDD" id="cd23992">
    <property type="entry name" value="PBP_GOBP"/>
    <property type="match status" value="1"/>
</dbReference>
<evidence type="ECO:0000256" key="2">
    <source>
        <dbReference type="ARBA" id="ARBA00005187"/>
    </source>
</evidence>
<dbReference type="FunFam" id="3.40.50.620:FF:000031">
    <property type="entry name" value="Asparagine synthase B"/>
    <property type="match status" value="1"/>
</dbReference>
<feature type="domain" description="Glutamine amidotransferase type-2" evidence="18">
    <location>
        <begin position="2"/>
        <end position="207"/>
    </location>
</feature>
<dbReference type="InterPro" id="IPR029055">
    <property type="entry name" value="Ntn_hydrolases_N"/>
</dbReference>
<dbReference type="Gene3D" id="3.60.20.10">
    <property type="entry name" value="Glutamine Phosphoribosylpyrophosphate, subunit 1, domain 1"/>
    <property type="match status" value="1"/>
</dbReference>
<dbReference type="Pfam" id="PF00733">
    <property type="entry name" value="Asn_synthase"/>
    <property type="match status" value="1"/>
</dbReference>
<dbReference type="InterPro" id="IPR050795">
    <property type="entry name" value="Asn_Synthetase"/>
</dbReference>
<keyword evidence="8" id="KW-0028">Amino-acid biosynthesis</keyword>
<comment type="catalytic activity">
    <reaction evidence="14">
        <text>L-aspartate + L-glutamine + ATP + H2O = L-asparagine + L-glutamate + AMP + diphosphate + H(+)</text>
        <dbReference type="Rhea" id="RHEA:12228"/>
        <dbReference type="ChEBI" id="CHEBI:15377"/>
        <dbReference type="ChEBI" id="CHEBI:15378"/>
        <dbReference type="ChEBI" id="CHEBI:29985"/>
        <dbReference type="ChEBI" id="CHEBI:29991"/>
        <dbReference type="ChEBI" id="CHEBI:30616"/>
        <dbReference type="ChEBI" id="CHEBI:33019"/>
        <dbReference type="ChEBI" id="CHEBI:58048"/>
        <dbReference type="ChEBI" id="CHEBI:58359"/>
        <dbReference type="ChEBI" id="CHEBI:456215"/>
        <dbReference type="EC" id="6.3.5.4"/>
    </reaction>
</comment>
<keyword evidence="11" id="KW-0061">Asparagine biosynthesis</keyword>
<gene>
    <name evidence="19" type="ORF">pipiens_005611</name>
</gene>
<keyword evidence="6" id="KW-0964">Secreted</keyword>
<evidence type="ECO:0000256" key="5">
    <source>
        <dbReference type="ARBA" id="ARBA00021389"/>
    </source>
</evidence>
<dbReference type="Pfam" id="PF01395">
    <property type="entry name" value="PBP_GOBP"/>
    <property type="match status" value="1"/>
</dbReference>
<comment type="caution">
    <text evidence="19">The sequence shown here is derived from an EMBL/GenBank/DDBJ whole genome shotgun (WGS) entry which is preliminary data.</text>
</comment>
<dbReference type="PROSITE" id="PS51278">
    <property type="entry name" value="GATASE_TYPE_2"/>
    <property type="match status" value="1"/>
</dbReference>
<evidence type="ECO:0000256" key="15">
    <source>
        <dbReference type="PIRNR" id="PIRNR001589"/>
    </source>
</evidence>
<evidence type="ECO:0000256" key="11">
    <source>
        <dbReference type="ARBA" id="ARBA00022888"/>
    </source>
</evidence>
<evidence type="ECO:0000256" key="16">
    <source>
        <dbReference type="PIRSR" id="PIRSR001589-2"/>
    </source>
</evidence>
<feature type="binding site" evidence="16">
    <location>
        <position position="254"/>
    </location>
    <ligand>
        <name>ATP</name>
        <dbReference type="ChEBI" id="CHEBI:30616"/>
    </ligand>
</feature>
<evidence type="ECO:0000256" key="8">
    <source>
        <dbReference type="ARBA" id="ARBA00022605"/>
    </source>
</evidence>
<accession>A0ABD1DWY1</accession>
<keyword evidence="9 15" id="KW-0547">Nucleotide-binding</keyword>
<dbReference type="InterPro" id="IPR033738">
    <property type="entry name" value="AsnB_N"/>
</dbReference>
<keyword evidence="7" id="KW-0436">Ligase</keyword>
<feature type="site" description="Important for beta-aspartyl-AMP intermediate formation" evidence="17">
    <location>
        <position position="363"/>
    </location>
</feature>
<dbReference type="PANTHER" id="PTHR11772:SF2">
    <property type="entry name" value="ASPARAGINE SYNTHETASE [GLUTAMINE-HYDROLYZING]"/>
    <property type="match status" value="1"/>
</dbReference>
<evidence type="ECO:0000256" key="14">
    <source>
        <dbReference type="ARBA" id="ARBA00048741"/>
    </source>
</evidence>
<evidence type="ECO:0000313" key="20">
    <source>
        <dbReference type="Proteomes" id="UP001562425"/>
    </source>
</evidence>
<feature type="binding site" evidence="16">
    <location>
        <position position="119"/>
    </location>
    <ligand>
        <name>L-glutamine</name>
        <dbReference type="ChEBI" id="CHEBI:58359"/>
    </ligand>
</feature>
<dbReference type="AlphaFoldDB" id="A0ABD1DWY1"/>
<dbReference type="NCBIfam" id="TIGR01536">
    <property type="entry name" value="asn_synth_AEB"/>
    <property type="match status" value="1"/>
</dbReference>
<dbReference type="Gene3D" id="1.10.238.20">
    <property type="entry name" value="Pheromone/general odorant binding protein domain"/>
    <property type="match status" value="1"/>
</dbReference>
<dbReference type="InterPro" id="IPR017932">
    <property type="entry name" value="GATase_2_dom"/>
</dbReference>
<keyword evidence="12" id="KW-0315">Glutamine amidotransferase</keyword>
<dbReference type="InterPro" id="IPR036728">
    <property type="entry name" value="PBP_GOBP_sf"/>
</dbReference>
<dbReference type="SUPFAM" id="SSF52402">
    <property type="entry name" value="Adenine nucleotide alpha hydrolases-like"/>
    <property type="match status" value="1"/>
</dbReference>
<feature type="binding site" evidence="16">
    <location>
        <position position="287"/>
    </location>
    <ligand>
        <name>ATP</name>
        <dbReference type="ChEBI" id="CHEBI:30616"/>
    </ligand>
</feature>
<protein>
    <recommendedName>
        <fullName evidence="5">Asparagine synthetase [glutamine-hydrolyzing]</fullName>
        <ecNumber evidence="4">6.3.5.4</ecNumber>
    </recommendedName>
    <alternativeName>
        <fullName evidence="13">Glutamine-dependent asparagine synthetase</fullName>
    </alternativeName>
</protein>
<dbReference type="NCBIfam" id="NF006949">
    <property type="entry name" value="PRK09431.1"/>
    <property type="match status" value="1"/>
</dbReference>
<organism evidence="19 20">
    <name type="scientific">Culex pipiens pipiens</name>
    <name type="common">Northern house mosquito</name>
    <dbReference type="NCBI Taxonomy" id="38569"/>
    <lineage>
        <taxon>Eukaryota</taxon>
        <taxon>Metazoa</taxon>
        <taxon>Ecdysozoa</taxon>
        <taxon>Arthropoda</taxon>
        <taxon>Hexapoda</taxon>
        <taxon>Insecta</taxon>
        <taxon>Pterygota</taxon>
        <taxon>Neoptera</taxon>
        <taxon>Endopterygota</taxon>
        <taxon>Diptera</taxon>
        <taxon>Nematocera</taxon>
        <taxon>Culicoidea</taxon>
        <taxon>Culicidae</taxon>
        <taxon>Culicinae</taxon>
        <taxon>Culicini</taxon>
        <taxon>Culex</taxon>
        <taxon>Culex</taxon>
    </lineage>
</organism>
<evidence type="ECO:0000313" key="19">
    <source>
        <dbReference type="EMBL" id="KAL1403640.1"/>
    </source>
</evidence>
<dbReference type="GO" id="GO:0006529">
    <property type="term" value="P:asparagine biosynthetic process"/>
    <property type="evidence" value="ECO:0007669"/>
    <property type="project" value="UniProtKB-KW"/>
</dbReference>
<evidence type="ECO:0000256" key="7">
    <source>
        <dbReference type="ARBA" id="ARBA00022598"/>
    </source>
</evidence>
<reference evidence="19 20" key="1">
    <citation type="submission" date="2024-05" db="EMBL/GenBank/DDBJ databases">
        <title>Culex pipiens pipiens assembly and annotation.</title>
        <authorList>
            <person name="Alout H."/>
            <person name="Durand T."/>
        </authorList>
    </citation>
    <scope>NUCLEOTIDE SEQUENCE [LARGE SCALE GENOMIC DNA]</scope>
    <source>
        <strain evidence="19">HA-2024</strain>
        <tissue evidence="19">Whole body</tissue>
    </source>
</reference>
<evidence type="ECO:0000256" key="4">
    <source>
        <dbReference type="ARBA" id="ARBA00012737"/>
    </source>
</evidence>
<comment type="similarity">
    <text evidence="3">Belongs to the PBP/GOBP family.</text>
</comment>
<dbReference type="InterPro" id="IPR001962">
    <property type="entry name" value="Asn_synthase"/>
</dbReference>
<dbReference type="SUPFAM" id="SSF56235">
    <property type="entry name" value="N-terminal nucleophile aminohydrolases (Ntn hydrolases)"/>
    <property type="match status" value="1"/>
</dbReference>
<dbReference type="GO" id="GO:0005524">
    <property type="term" value="F:ATP binding"/>
    <property type="evidence" value="ECO:0007669"/>
    <property type="project" value="UniProtKB-KW"/>
</dbReference>
<comment type="subcellular location">
    <subcellularLocation>
        <location evidence="1">Secreted</location>
    </subcellularLocation>
</comment>
<name>A0ABD1DWY1_CULPP</name>
<dbReference type="SUPFAM" id="SSF47565">
    <property type="entry name" value="Insect pheromone/odorant-binding proteins"/>
    <property type="match status" value="1"/>
</dbReference>
<dbReference type="CDD" id="cd01991">
    <property type="entry name" value="Asn_synthase_B_C"/>
    <property type="match status" value="1"/>
</dbReference>
<dbReference type="SMART" id="SM00708">
    <property type="entry name" value="PhBP"/>
    <property type="match status" value="1"/>
</dbReference>
<dbReference type="Gene3D" id="3.40.50.620">
    <property type="entry name" value="HUPs"/>
    <property type="match status" value="1"/>
</dbReference>
<evidence type="ECO:0000256" key="17">
    <source>
        <dbReference type="PIRSR" id="PIRSR001589-3"/>
    </source>
</evidence>
<dbReference type="InterPro" id="IPR006170">
    <property type="entry name" value="PBP/GOBP"/>
</dbReference>
<dbReference type="GO" id="GO:0005576">
    <property type="term" value="C:extracellular region"/>
    <property type="evidence" value="ECO:0007669"/>
    <property type="project" value="UniProtKB-SubCell"/>
</dbReference>
<evidence type="ECO:0000259" key="18">
    <source>
        <dbReference type="PROSITE" id="PS51278"/>
    </source>
</evidence>
<dbReference type="PANTHER" id="PTHR11772">
    <property type="entry name" value="ASPARAGINE SYNTHETASE"/>
    <property type="match status" value="1"/>
</dbReference>
<feature type="binding site" evidence="16">
    <location>
        <begin position="361"/>
        <end position="362"/>
    </location>
    <ligand>
        <name>ATP</name>
        <dbReference type="ChEBI" id="CHEBI:30616"/>
    </ligand>
</feature>
<keyword evidence="20" id="KW-1185">Reference proteome</keyword>
<evidence type="ECO:0000256" key="12">
    <source>
        <dbReference type="ARBA" id="ARBA00022962"/>
    </source>
</evidence>
<evidence type="ECO:0000256" key="3">
    <source>
        <dbReference type="ARBA" id="ARBA00008098"/>
    </source>
</evidence>
<evidence type="ECO:0000256" key="1">
    <source>
        <dbReference type="ARBA" id="ARBA00004613"/>
    </source>
</evidence>
<keyword evidence="10 15" id="KW-0067">ATP-binding</keyword>
<evidence type="ECO:0000256" key="9">
    <source>
        <dbReference type="ARBA" id="ARBA00022741"/>
    </source>
</evidence>
<evidence type="ECO:0000256" key="6">
    <source>
        <dbReference type="ARBA" id="ARBA00022525"/>
    </source>
</evidence>
<dbReference type="EMBL" id="JBEHCU010001285">
    <property type="protein sequence ID" value="KAL1403640.1"/>
    <property type="molecule type" value="Genomic_DNA"/>
</dbReference>
<dbReference type="CDD" id="cd00712">
    <property type="entry name" value="AsnB"/>
    <property type="match status" value="1"/>
</dbReference>
<dbReference type="PIRSF" id="PIRSF001589">
    <property type="entry name" value="Asn_synthetase_glu-h"/>
    <property type="match status" value="1"/>
</dbReference>
<dbReference type="EC" id="6.3.5.4" evidence="4"/>
<comment type="pathway">
    <text evidence="2">Amino-acid biosynthesis; L-asparagine biosynthesis; L-asparagine from L-aspartate (L-Gln route): step 1/1.</text>
</comment>
<sequence length="658" mass="74693">MCGIFSIFLKNPAAAGGSELFRYGGRTESLRELAFRQSSKQRHRGPDYTGLVVDMDAGLVMVQERLSVLCVKTGSQPFVSEDRTVLLTANGEIYNYREMAEAVNGVRKTGDGEYVPRSDCDVIIAYYERFGAEKLMETIRGMFAFVLYDKKTDHVLVARDPIGIIPLYEGTDLEGNVWFASEMKCLVEKCPEVKVFPPGHMYYGKRHKLEPKSYYKPQWMFEIPRAQADLEQLRVALEAAVVSHLQCDVPMGALLSGGLDSSLIASIATKVMRKRHGLDYRLKTYSVGLIGGPDFEYSKMVSDYIGSDHTEVHFTIDEGLNYIREVIQHVETYDITTVRCSIPLLLLSRFIKSEGIKMILSGEGADELFGGYLYFYQAPNPEEFHWETVKRVKNLHFSDCLRANKATAAVGLELRVPFLDTDFVNHSMSIRPEDRMPQTKVNGTVRSMEKYVLRQAFTNDYLPSEVLWRQKEQFSDGVGYSWIDTITEYAASHVSDEDFAAASDRYPINPPSTKEAFYYRQIFEELFPHDSCASTVKRWVPRTDWGCSADPSGRKQTTQEEIYQHCMEQEGATKLDIHGVKNLNWPETRTQRCFYACVFEHSGISDGKRFVKEVFLQKGEQVLKAVRAVAKRCDGVANNDRCELAADIVECIKGKKPD</sequence>
<dbReference type="GO" id="GO:0004066">
    <property type="term" value="F:asparagine synthase (glutamine-hydrolyzing) activity"/>
    <property type="evidence" value="ECO:0007669"/>
    <property type="project" value="UniProtKB-EC"/>
</dbReference>
<evidence type="ECO:0000256" key="10">
    <source>
        <dbReference type="ARBA" id="ARBA00022840"/>
    </source>
</evidence>
<proteinExistence type="inferred from homology"/>
<dbReference type="Pfam" id="PF13537">
    <property type="entry name" value="GATase_7"/>
    <property type="match status" value="1"/>
</dbReference>
<dbReference type="InterPro" id="IPR006426">
    <property type="entry name" value="Asn_synth_AEB"/>
</dbReference>
<dbReference type="Proteomes" id="UP001562425">
    <property type="component" value="Unassembled WGS sequence"/>
</dbReference>